<gene>
    <name evidence="2" type="ORF">GCM10010274_25330</name>
</gene>
<dbReference type="EMBL" id="BMTP01000005">
    <property type="protein sequence ID" value="GGU36777.1"/>
    <property type="molecule type" value="Genomic_DNA"/>
</dbReference>
<reference evidence="2" key="1">
    <citation type="journal article" date="2014" name="Int. J. Syst. Evol. Microbiol.">
        <title>Complete genome sequence of Corynebacterium casei LMG S-19264T (=DSM 44701T), isolated from a smear-ripened cheese.</title>
        <authorList>
            <consortium name="US DOE Joint Genome Institute (JGI-PGF)"/>
            <person name="Walter F."/>
            <person name="Albersmeier A."/>
            <person name="Kalinowski J."/>
            <person name="Ruckert C."/>
        </authorList>
    </citation>
    <scope>NUCLEOTIDE SEQUENCE</scope>
    <source>
        <strain evidence="2">JCM 4391</strain>
    </source>
</reference>
<protein>
    <recommendedName>
        <fullName evidence="4">Secreted protein</fullName>
    </recommendedName>
</protein>
<keyword evidence="3" id="KW-1185">Reference proteome</keyword>
<dbReference type="Proteomes" id="UP000636661">
    <property type="component" value="Unassembled WGS sequence"/>
</dbReference>
<comment type="caution">
    <text evidence="2">The sequence shown here is derived from an EMBL/GenBank/DDBJ whole genome shotgun (WGS) entry which is preliminary data.</text>
</comment>
<reference evidence="2" key="2">
    <citation type="submission" date="2020-09" db="EMBL/GenBank/DDBJ databases">
        <authorList>
            <person name="Sun Q."/>
            <person name="Ohkuma M."/>
        </authorList>
    </citation>
    <scope>NUCLEOTIDE SEQUENCE</scope>
    <source>
        <strain evidence="2">JCM 4391</strain>
    </source>
</reference>
<sequence length="206" mass="20857">MALMSNRYGTAARRAAAGGTAVALALLLSACGGGGEQGGDDRGKASENAGSASSAPPDQSTPTADGGGPTVPDTSATLATINGSSGFQFVIHSAVRDQGGFLTVTGSLKNTSSKMLIAPPQWSGQEVSVKQTGPSLAGITLLDKTEKKRYYVLRDTEGYPLTTTGITTVKAGGTVSVFAQFPAPPANVTQVDIQIPQMPVATIEIS</sequence>
<proteinExistence type="predicted"/>
<evidence type="ECO:0000256" key="1">
    <source>
        <dbReference type="SAM" id="MobiDB-lite"/>
    </source>
</evidence>
<evidence type="ECO:0008006" key="4">
    <source>
        <dbReference type="Google" id="ProtNLM"/>
    </source>
</evidence>
<evidence type="ECO:0000313" key="2">
    <source>
        <dbReference type="EMBL" id="GGU36777.1"/>
    </source>
</evidence>
<organism evidence="2 3">
    <name type="scientific">Streptomyces lavendofoliae</name>
    <dbReference type="NCBI Taxonomy" id="67314"/>
    <lineage>
        <taxon>Bacteria</taxon>
        <taxon>Bacillati</taxon>
        <taxon>Actinomycetota</taxon>
        <taxon>Actinomycetes</taxon>
        <taxon>Kitasatosporales</taxon>
        <taxon>Streptomycetaceae</taxon>
        <taxon>Streptomyces</taxon>
    </lineage>
</organism>
<feature type="compositionally biased region" description="Polar residues" evidence="1">
    <location>
        <begin position="48"/>
        <end position="63"/>
    </location>
</feature>
<dbReference type="AlphaFoldDB" id="A0A918HY65"/>
<accession>A0A918HY65</accession>
<dbReference type="PROSITE" id="PS51257">
    <property type="entry name" value="PROKAR_LIPOPROTEIN"/>
    <property type="match status" value="1"/>
</dbReference>
<name>A0A918HY65_9ACTN</name>
<evidence type="ECO:0000313" key="3">
    <source>
        <dbReference type="Proteomes" id="UP000636661"/>
    </source>
</evidence>
<feature type="region of interest" description="Disordered" evidence="1">
    <location>
        <begin position="35"/>
        <end position="75"/>
    </location>
</feature>